<dbReference type="OrthoDB" id="288590at2759"/>
<gene>
    <name evidence="5" type="ORF">COLO4_19186</name>
</gene>
<reference evidence="6" key="1">
    <citation type="submission" date="2013-09" db="EMBL/GenBank/DDBJ databases">
        <title>Corchorus olitorius genome sequencing.</title>
        <authorList>
            <person name="Alam M."/>
            <person name="Haque M.S."/>
            <person name="Islam M.S."/>
            <person name="Emdad E.M."/>
            <person name="Islam M.M."/>
            <person name="Ahmed B."/>
            <person name="Halim A."/>
            <person name="Hossen Q.M.M."/>
            <person name="Hossain M.Z."/>
            <person name="Ahmed R."/>
            <person name="Khan M.M."/>
            <person name="Islam R."/>
            <person name="Rashid M.M."/>
            <person name="Khan S.A."/>
            <person name="Rahman M.S."/>
            <person name="Alam M."/>
            <person name="Yahiya A.S."/>
            <person name="Khan M.S."/>
            <person name="Azam M.S."/>
            <person name="Haque T."/>
            <person name="Lashkar M.Z.H."/>
            <person name="Akhand A.I."/>
            <person name="Morshed G."/>
            <person name="Roy S."/>
            <person name="Uddin K.S."/>
            <person name="Rabeya T."/>
            <person name="Hossain A.S."/>
            <person name="Chowdhury A."/>
            <person name="Snigdha A.R."/>
            <person name="Mortoza M.S."/>
            <person name="Matin S.A."/>
            <person name="Hoque S.M.E."/>
            <person name="Islam M.K."/>
            <person name="Roy D.K."/>
            <person name="Haider R."/>
            <person name="Moosa M.M."/>
            <person name="Elias S.M."/>
            <person name="Hasan A.M."/>
            <person name="Jahan S."/>
            <person name="Shafiuddin M."/>
            <person name="Mahmood N."/>
            <person name="Shommy N.S."/>
        </authorList>
    </citation>
    <scope>NUCLEOTIDE SEQUENCE [LARGE SCALE GENOMIC DNA]</scope>
    <source>
        <strain evidence="6">cv. O-4</strain>
    </source>
</reference>
<protein>
    <submittedName>
        <fullName evidence="5">Oxoglutarate/iron-dependent dioxygenase</fullName>
    </submittedName>
</protein>
<dbReference type="PANTHER" id="PTHR47990">
    <property type="entry name" value="2-OXOGLUTARATE (2OG) AND FE(II)-DEPENDENT OXYGENASE SUPERFAMILY PROTEIN-RELATED"/>
    <property type="match status" value="1"/>
</dbReference>
<evidence type="ECO:0000256" key="2">
    <source>
        <dbReference type="ARBA" id="ARBA00023004"/>
    </source>
</evidence>
<dbReference type="PROSITE" id="PS51471">
    <property type="entry name" value="FE2OG_OXY"/>
    <property type="match status" value="1"/>
</dbReference>
<accession>A0A1R3J6I4</accession>
<dbReference type="InterPro" id="IPR027443">
    <property type="entry name" value="IPNS-like_sf"/>
</dbReference>
<evidence type="ECO:0000256" key="3">
    <source>
        <dbReference type="RuleBase" id="RU003682"/>
    </source>
</evidence>
<feature type="domain" description="Fe2OG dioxygenase" evidence="4">
    <location>
        <begin position="190"/>
        <end position="290"/>
    </location>
</feature>
<keyword evidence="3" id="KW-0560">Oxidoreductase</keyword>
<evidence type="ECO:0000256" key="1">
    <source>
        <dbReference type="ARBA" id="ARBA00022723"/>
    </source>
</evidence>
<dbReference type="SUPFAM" id="SSF51197">
    <property type="entry name" value="Clavaminate synthase-like"/>
    <property type="match status" value="1"/>
</dbReference>
<comment type="caution">
    <text evidence="5">The sequence shown here is derived from an EMBL/GenBank/DDBJ whole genome shotgun (WGS) entry which is preliminary data.</text>
</comment>
<dbReference type="InterPro" id="IPR026992">
    <property type="entry name" value="DIOX_N"/>
</dbReference>
<comment type="similarity">
    <text evidence="3">Belongs to the iron/ascorbate-dependent oxidoreductase family.</text>
</comment>
<keyword evidence="5" id="KW-0223">Dioxygenase</keyword>
<dbReference type="EMBL" id="AWUE01016554">
    <property type="protein sequence ID" value="OMO90432.1"/>
    <property type="molecule type" value="Genomic_DNA"/>
</dbReference>
<dbReference type="InterPro" id="IPR044861">
    <property type="entry name" value="IPNS-like_FE2OG_OXY"/>
</dbReference>
<dbReference type="Pfam" id="PF03171">
    <property type="entry name" value="2OG-FeII_Oxy"/>
    <property type="match status" value="1"/>
</dbReference>
<dbReference type="AlphaFoldDB" id="A0A1R3J6I4"/>
<dbReference type="Gene3D" id="2.60.120.330">
    <property type="entry name" value="B-lactam Antibiotic, Isopenicillin N Synthase, Chain"/>
    <property type="match status" value="1"/>
</dbReference>
<dbReference type="Proteomes" id="UP000187203">
    <property type="component" value="Unassembled WGS sequence"/>
</dbReference>
<evidence type="ECO:0000313" key="5">
    <source>
        <dbReference type="EMBL" id="OMO90432.1"/>
    </source>
</evidence>
<name>A0A1R3J6I4_9ROSI</name>
<proteinExistence type="inferred from homology"/>
<organism evidence="5 6">
    <name type="scientific">Corchorus olitorius</name>
    <dbReference type="NCBI Taxonomy" id="93759"/>
    <lineage>
        <taxon>Eukaryota</taxon>
        <taxon>Viridiplantae</taxon>
        <taxon>Streptophyta</taxon>
        <taxon>Embryophyta</taxon>
        <taxon>Tracheophyta</taxon>
        <taxon>Spermatophyta</taxon>
        <taxon>Magnoliopsida</taxon>
        <taxon>eudicotyledons</taxon>
        <taxon>Gunneridae</taxon>
        <taxon>Pentapetalae</taxon>
        <taxon>rosids</taxon>
        <taxon>malvids</taxon>
        <taxon>Malvales</taxon>
        <taxon>Malvaceae</taxon>
        <taxon>Grewioideae</taxon>
        <taxon>Apeibeae</taxon>
        <taxon>Corchorus</taxon>
    </lineage>
</organism>
<keyword evidence="1 3" id="KW-0479">Metal-binding</keyword>
<evidence type="ECO:0000259" key="4">
    <source>
        <dbReference type="PROSITE" id="PS51471"/>
    </source>
</evidence>
<dbReference type="GO" id="GO:0046872">
    <property type="term" value="F:metal ion binding"/>
    <property type="evidence" value="ECO:0007669"/>
    <property type="project" value="UniProtKB-KW"/>
</dbReference>
<sequence length="336" mass="38415">MLEMNIESYPPFFTQESNQTQNVDLEESKIQDVEEDLDLNPIPLIDLQCLNLEKLGEACKDWGLFRLVNHGVPSQLLAQIQDKTRELFSLSFHYKQAILKTPLSYFWGSTARTISGEILRSSKTVSWVEVIHFPLGQLSQSKFEDPLLDSFRLLMEEYGRHQARLARTIFEALSKNLKLDPVKTKSYLSEATGFIRVHRCPRIAEGSQAWGVGVHTDSSVFSILNQDQVGGLEVFTHNKWLPVKPIANTLIVNLGDMMQAISEDEYLSVKHRVRVNKQEDRISLNYFVFPDYDTVIHSSKYGPFTYTEFFQQAQKDIETVGFKVGLAGFKSNRAIN</sequence>
<dbReference type="Pfam" id="PF14226">
    <property type="entry name" value="DIOX_N"/>
    <property type="match status" value="1"/>
</dbReference>
<dbReference type="GO" id="GO:0051213">
    <property type="term" value="F:dioxygenase activity"/>
    <property type="evidence" value="ECO:0007669"/>
    <property type="project" value="UniProtKB-KW"/>
</dbReference>
<evidence type="ECO:0000313" key="6">
    <source>
        <dbReference type="Proteomes" id="UP000187203"/>
    </source>
</evidence>
<keyword evidence="6" id="KW-1185">Reference proteome</keyword>
<dbReference type="InterPro" id="IPR005123">
    <property type="entry name" value="Oxoglu/Fe-dep_dioxygenase_dom"/>
</dbReference>
<dbReference type="InterPro" id="IPR050231">
    <property type="entry name" value="Iron_ascorbate_oxido_reductase"/>
</dbReference>
<keyword evidence="2 3" id="KW-0408">Iron</keyword>
<dbReference type="STRING" id="93759.A0A1R3J6I4"/>